<name>A0A6M7UA08_RHILI</name>
<evidence type="ECO:0000313" key="2">
    <source>
        <dbReference type="Proteomes" id="UP000093737"/>
    </source>
</evidence>
<organism evidence="1 2">
    <name type="scientific">Rhizobium loti</name>
    <name type="common">Mesorhizobium loti</name>
    <dbReference type="NCBI Taxonomy" id="381"/>
    <lineage>
        <taxon>Bacteria</taxon>
        <taxon>Pseudomonadati</taxon>
        <taxon>Pseudomonadota</taxon>
        <taxon>Alphaproteobacteria</taxon>
        <taxon>Hyphomicrobiales</taxon>
        <taxon>Phyllobacteriaceae</taxon>
        <taxon>Mesorhizobium</taxon>
    </lineage>
</organism>
<comment type="caution">
    <text evidence="1">The sequence shown here is derived from an EMBL/GenBank/DDBJ whole genome shotgun (WGS) entry which is preliminary data.</text>
</comment>
<proteinExistence type="predicted"/>
<reference evidence="1 2" key="1">
    <citation type="submission" date="2016-05" db="EMBL/GenBank/DDBJ databases">
        <authorList>
            <person name="Ramsay J.P."/>
        </authorList>
    </citation>
    <scope>NUCLEOTIDE SEQUENCE [LARGE SCALE GENOMIC DNA]</scope>
    <source>
        <strain evidence="1 2">NZP2042</strain>
    </source>
</reference>
<dbReference type="RefSeq" id="WP_056568857.1">
    <property type="nucleotide sequence ID" value="NZ_CP033334.1"/>
</dbReference>
<dbReference type="EMBL" id="LYTK01000012">
    <property type="protein sequence ID" value="OBQ64998.1"/>
    <property type="molecule type" value="Genomic_DNA"/>
</dbReference>
<dbReference type="Proteomes" id="UP000093737">
    <property type="component" value="Unassembled WGS sequence"/>
</dbReference>
<evidence type="ECO:0000313" key="1">
    <source>
        <dbReference type="EMBL" id="OBQ64998.1"/>
    </source>
</evidence>
<accession>A0A6M7UA08</accession>
<dbReference type="InterPro" id="IPR029044">
    <property type="entry name" value="Nucleotide-diphossugar_trans"/>
</dbReference>
<dbReference type="AlphaFoldDB" id="A0A6M7UA08"/>
<protein>
    <submittedName>
        <fullName evidence="1">Uncharacterized protein</fullName>
    </submittedName>
</protein>
<gene>
    <name evidence="1" type="ORF">A8145_12240</name>
</gene>
<sequence length="264" mass="29672">MGEDRFGYIAFGKDALYARGALFSALRLLHYTPGARISVLTDRPGVFDGYPIEAIELTAKEMTEMSFGDRYLFGIKAAGIIELLRRCDRLFFMDTDIYPVGNVSRCFGKISASHSIMRKCEGTPKAAAYRAIADKGFLLGDQRLSGREPMWNSGVVGVHNSNLPALADAYQAIEQMIGVVRAHTAEQFCIGVALSQHGRSISGHWLPLRNYNTRGRKLFARQRIEAFFERANQLTLSQQIESAAKYRISRAPLDLLMQRDIWHF</sequence>
<dbReference type="SUPFAM" id="SSF53448">
    <property type="entry name" value="Nucleotide-diphospho-sugar transferases"/>
    <property type="match status" value="1"/>
</dbReference>